<organism evidence="5 6">
    <name type="scientific">Tegillarca granosa</name>
    <name type="common">Malaysian cockle</name>
    <name type="synonym">Anadara granosa</name>
    <dbReference type="NCBI Taxonomy" id="220873"/>
    <lineage>
        <taxon>Eukaryota</taxon>
        <taxon>Metazoa</taxon>
        <taxon>Spiralia</taxon>
        <taxon>Lophotrochozoa</taxon>
        <taxon>Mollusca</taxon>
        <taxon>Bivalvia</taxon>
        <taxon>Autobranchia</taxon>
        <taxon>Pteriomorphia</taxon>
        <taxon>Arcoida</taxon>
        <taxon>Arcoidea</taxon>
        <taxon>Arcidae</taxon>
        <taxon>Tegillarca</taxon>
    </lineage>
</organism>
<evidence type="ECO:0000313" key="6">
    <source>
        <dbReference type="Proteomes" id="UP001217089"/>
    </source>
</evidence>
<dbReference type="PROSITE" id="PS51730">
    <property type="entry name" value="GNAT_ATAT"/>
    <property type="match status" value="1"/>
</dbReference>
<evidence type="ECO:0000256" key="3">
    <source>
        <dbReference type="HAMAP-Rule" id="MF_03130"/>
    </source>
</evidence>
<dbReference type="EC" id="2.3.1.108" evidence="3"/>
<keyword evidence="1 3" id="KW-0808">Transferase</keyword>
<evidence type="ECO:0000259" key="4">
    <source>
        <dbReference type="PROSITE" id="PS51730"/>
    </source>
</evidence>
<feature type="site" description="Crucial for catalytic activity" evidence="3">
    <location>
        <position position="56"/>
    </location>
</feature>
<feature type="binding site" evidence="3">
    <location>
        <begin position="144"/>
        <end position="153"/>
    </location>
    <ligand>
        <name>acetyl-CoA</name>
        <dbReference type="ChEBI" id="CHEBI:57288"/>
    </ligand>
</feature>
<dbReference type="PANTHER" id="PTHR12327">
    <property type="entry name" value="ALPHA-TUBULIN N-ACETYLTRANSFERASE 1"/>
    <property type="match status" value="1"/>
</dbReference>
<evidence type="ECO:0000313" key="5">
    <source>
        <dbReference type="EMBL" id="KAJ8300811.1"/>
    </source>
</evidence>
<comment type="function">
    <text evidence="3">Specifically acetylates 'Lys-40' in alpha-tubulin on the lumenal side of microtubules. Promotes microtubule destabilization and accelerates microtubule dynamics; this activity may be independent of acetylation activity. Acetylates alpha-tubulin with a slow enzymatic rate, due to a catalytic site that is not optimized for acetyl transfer. Enters the microtubule through each end and diffuses quickly throughout the lumen of microtubules. Acetylates only long/old microtubules because of its slow acetylation rate since it does not have time to act on dynamically unstable microtubules before the enzyme is released.</text>
</comment>
<dbReference type="EMBL" id="JARBDR010000919">
    <property type="protein sequence ID" value="KAJ8300811.1"/>
    <property type="molecule type" value="Genomic_DNA"/>
</dbReference>
<reference evidence="5 6" key="1">
    <citation type="submission" date="2022-12" db="EMBL/GenBank/DDBJ databases">
        <title>Chromosome-level genome of Tegillarca granosa.</title>
        <authorList>
            <person name="Kim J."/>
        </authorList>
    </citation>
    <scope>NUCLEOTIDE SEQUENCE [LARGE SCALE GENOMIC DNA]</scope>
    <source>
        <strain evidence="5">Teg-2019</strain>
        <tissue evidence="5">Adductor muscle</tissue>
    </source>
</reference>
<sequence length="212" mass="23978">MEFSFNINNLLGNTITKLDKGVDPYRRNAEGLSYIVLRSQLFQVIDEMGAASAKAQGLRTIITTGRKLELSDHILYIMKDAEANKGKGAVVGLLKIGYKKLFVYDSLGGNHELVPMCVLDFYVHESRQRMGCGKMLFECMLKPSFKFSKFLAKHYGLKDEIQQVNNFVVFDGFFQGHKSMDFNDNNLPRHGQASAPVHYGRQVNGRPWSVTM</sequence>
<proteinExistence type="inferred from homology"/>
<feature type="binding site" evidence="3">
    <location>
        <begin position="121"/>
        <end position="134"/>
    </location>
    <ligand>
        <name>acetyl-CoA</name>
        <dbReference type="ChEBI" id="CHEBI:57288"/>
    </ligand>
</feature>
<accession>A0ABQ9E8R1</accession>
<keyword evidence="6" id="KW-1185">Reference proteome</keyword>
<feature type="domain" description="N-acetyltransferase" evidence="4">
    <location>
        <begin position="1"/>
        <end position="187"/>
    </location>
</feature>
<name>A0ABQ9E8R1_TEGGR</name>
<evidence type="ECO:0000256" key="1">
    <source>
        <dbReference type="ARBA" id="ARBA00022679"/>
    </source>
</evidence>
<dbReference type="Proteomes" id="UP001217089">
    <property type="component" value="Unassembled WGS sequence"/>
</dbReference>
<dbReference type="InterPro" id="IPR038746">
    <property type="entry name" value="Atat"/>
</dbReference>
<dbReference type="Gene3D" id="3.40.630.30">
    <property type="match status" value="1"/>
</dbReference>
<evidence type="ECO:0000256" key="2">
    <source>
        <dbReference type="ARBA" id="ARBA00023315"/>
    </source>
</evidence>
<gene>
    <name evidence="5" type="ORF">KUTeg_022330</name>
</gene>
<keyword evidence="2 3" id="KW-0012">Acyltransferase</keyword>
<dbReference type="InterPro" id="IPR007965">
    <property type="entry name" value="GNAT_ATAT"/>
</dbReference>
<comment type="similarity">
    <text evidence="3">Belongs to the acetyltransferase ATAT1 family.</text>
</comment>
<comment type="caution">
    <text evidence="5">The sequence shown here is derived from an EMBL/GenBank/DDBJ whole genome shotgun (WGS) entry which is preliminary data.</text>
</comment>
<dbReference type="Pfam" id="PF05301">
    <property type="entry name" value="Acetyltransf_16"/>
    <property type="match status" value="1"/>
</dbReference>
<dbReference type="PANTHER" id="PTHR12327:SF0">
    <property type="entry name" value="ALPHA-TUBULIN N-ACETYLTRANSFERASE 1"/>
    <property type="match status" value="1"/>
</dbReference>
<comment type="catalytic activity">
    <reaction evidence="3">
        <text>L-lysyl-[alpha-tubulin] + acetyl-CoA = N(6)-acetyl-L-lysyl-[alpha-tubulin] + CoA + H(+)</text>
        <dbReference type="Rhea" id="RHEA:15277"/>
        <dbReference type="Rhea" id="RHEA-COMP:11278"/>
        <dbReference type="Rhea" id="RHEA-COMP:11279"/>
        <dbReference type="ChEBI" id="CHEBI:15378"/>
        <dbReference type="ChEBI" id="CHEBI:29969"/>
        <dbReference type="ChEBI" id="CHEBI:57287"/>
        <dbReference type="ChEBI" id="CHEBI:57288"/>
        <dbReference type="ChEBI" id="CHEBI:61930"/>
        <dbReference type="EC" id="2.3.1.108"/>
    </reaction>
</comment>
<protein>
    <recommendedName>
        <fullName evidence="3">Alpha-tubulin N-acetyltransferase</fullName>
        <shortName evidence="3">Alpha-TAT</shortName>
        <shortName evidence="3">TAT</shortName>
        <ecNumber evidence="3">2.3.1.108</ecNumber>
    </recommendedName>
    <alternativeName>
        <fullName evidence="3">Acetyltransferase mec-17 homolog</fullName>
    </alternativeName>
</protein>
<dbReference type="HAMAP" id="MF_03130">
    <property type="entry name" value="mec17"/>
    <property type="match status" value="1"/>
</dbReference>